<dbReference type="CDD" id="cd06263">
    <property type="entry name" value="MAM"/>
    <property type="match status" value="1"/>
</dbReference>
<evidence type="ECO:0000256" key="6">
    <source>
        <dbReference type="ARBA" id="ARBA00022825"/>
    </source>
</evidence>
<feature type="disulfide bond" evidence="9">
    <location>
        <begin position="523"/>
        <end position="541"/>
    </location>
</feature>
<evidence type="ECO:0000259" key="13">
    <source>
        <dbReference type="PROSITE" id="PS01180"/>
    </source>
</evidence>
<dbReference type="InterPro" id="IPR035914">
    <property type="entry name" value="Sperma_CUB_dom_sf"/>
</dbReference>
<dbReference type="PROSITE" id="PS50068">
    <property type="entry name" value="LDLRA_2"/>
    <property type="match status" value="2"/>
</dbReference>
<evidence type="ECO:0000256" key="12">
    <source>
        <dbReference type="SAM" id="MobiDB-lite"/>
    </source>
</evidence>
<evidence type="ECO:0000256" key="2">
    <source>
        <dbReference type="ARBA" id="ARBA00022670"/>
    </source>
</evidence>
<dbReference type="Gene3D" id="2.40.10.10">
    <property type="entry name" value="Trypsin-like serine proteases"/>
    <property type="match status" value="2"/>
</dbReference>
<proteinExistence type="inferred from homology"/>
<dbReference type="SMART" id="SM00192">
    <property type="entry name" value="LDLa"/>
    <property type="match status" value="2"/>
</dbReference>
<dbReference type="PROSITE" id="PS50240">
    <property type="entry name" value="TRYPSIN_DOM"/>
    <property type="match status" value="1"/>
</dbReference>
<comment type="caution">
    <text evidence="10">Lacks conserved residue(s) required for the propagation of feature annotation.</text>
</comment>
<dbReference type="PANTHER" id="PTHR24252">
    <property type="entry name" value="ACROSIN-RELATED"/>
    <property type="match status" value="1"/>
</dbReference>
<dbReference type="InParanoid" id="A0A672FYF8"/>
<dbReference type="InterPro" id="IPR036055">
    <property type="entry name" value="LDL_receptor-like_sf"/>
</dbReference>
<dbReference type="PRINTS" id="PR00722">
    <property type="entry name" value="CHYMOTRYPSIN"/>
</dbReference>
<dbReference type="InterPro" id="IPR001254">
    <property type="entry name" value="Trypsin_dom"/>
</dbReference>
<dbReference type="Pfam" id="PF00629">
    <property type="entry name" value="MAM"/>
    <property type="match status" value="1"/>
</dbReference>
<feature type="domain" description="MAM" evidence="14">
    <location>
        <begin position="218"/>
        <end position="374"/>
    </location>
</feature>
<dbReference type="InterPro" id="IPR009003">
    <property type="entry name" value="Peptidase_S1_PA"/>
</dbReference>
<feature type="domain" description="SRCR" evidence="16">
    <location>
        <begin position="548"/>
        <end position="590"/>
    </location>
</feature>
<sequence length="841" mass="90937">LWFVELVDEGQVAQELGMGIQEVGGSGLVIDRSSIQITGFINTCLCVHVCVCVSPATCRPYFSPCADGVTCVPTSRFCDGVSDCPDASDETAARCGTVCDGQFELRGPSGWFGSPNPETPAGQTCRWILRMNRGQSVQVVVHQFEAESGSRSLSFYEGVGDDKVLTAQFSGLEPPGAVWLLTNQSTVEFAAFEDFSTSGFNASYTAADITKLPNQEKLTCTFEQGMCLWRQSQDDDGDWGRTRGPSFPTSTGPSVDHTLGNSSGFYLVTPRSPGNWLKSFRLQSVPLTASTEPVCLSFWYHMFGVEVHQLRVLLLSPSPPGTVVFQKDGNYGDSWHYGQVTLNLTVVFEALKAQGLYNDIALDDIAMTSGPCGPAPPDPTNVPPPTTTPPLPTDCGGPFDLWEPNSTFNSPNYPHSYGSNFNCIWTLHADVGQNIHLHFADVDIEESYDMVEVRDGAGPDSTLLAVLTGTDVSAQDFYSTTNQVTVWFFTDSSGHSDRGFKANFTSGVGLGLPAPCATGQFQCGTGLCIHGGGQCDGVLDCPDGTDEVDCVHLQGSGSGHLQLQLGSSLFSVCADTWTALLSNLTCQYLGYRMCSEFQTQAWLCRVVGGTDSVKGAWPWIASLHWKGKHACGASLIARDWLLTAAHCVYGRLESWTALLGLLAQSGANSEEVQTRRVDRIVINEHYNRLNKHADIALMHLHEPVNFTEWVQPVCLPTEDQSLPAGSNCFIAGWGQDAEDDILQEAVVPLVNQTHCQNQLPEYTITSGMLCAGYNEGGVDTCQGDSGGPLMCLDDGHWTLIGVTSFGVGCARPERPGVYARVSAFNTWITQTRRSCFSCSSF</sequence>
<dbReference type="InterPro" id="IPR002172">
    <property type="entry name" value="LDrepeatLR_classA_rpt"/>
</dbReference>
<evidence type="ECO:0000313" key="17">
    <source>
        <dbReference type="Ensembl" id="ENSSFAP00005003759.1"/>
    </source>
</evidence>
<dbReference type="FunFam" id="4.10.400.10:FF:000034">
    <property type="entry name" value="Low-density lipoprotein receptor-related protein 2"/>
    <property type="match status" value="1"/>
</dbReference>
<evidence type="ECO:0000313" key="18">
    <source>
        <dbReference type="Proteomes" id="UP000472267"/>
    </source>
</evidence>
<dbReference type="InterPro" id="IPR000998">
    <property type="entry name" value="MAM_dom"/>
</dbReference>
<dbReference type="SUPFAM" id="SSF57424">
    <property type="entry name" value="LDL receptor-like module"/>
    <property type="match status" value="2"/>
</dbReference>
<reference evidence="17" key="3">
    <citation type="submission" date="2025-09" db="UniProtKB">
        <authorList>
            <consortium name="Ensembl"/>
        </authorList>
    </citation>
    <scope>IDENTIFICATION</scope>
</reference>
<dbReference type="OMA" id="THGICNG"/>
<keyword evidence="2 11" id="KW-0645">Protease</keyword>
<evidence type="ECO:0000256" key="1">
    <source>
        <dbReference type="ARBA" id="ARBA00009931"/>
    </source>
</evidence>
<dbReference type="InterPro" id="IPR001190">
    <property type="entry name" value="SRCR"/>
</dbReference>
<dbReference type="PROSITE" id="PS01209">
    <property type="entry name" value="LDLRA_1"/>
    <property type="match status" value="2"/>
</dbReference>
<dbReference type="InterPro" id="IPR001314">
    <property type="entry name" value="Peptidase_S1A"/>
</dbReference>
<dbReference type="Pfam" id="PF00431">
    <property type="entry name" value="CUB"/>
    <property type="match status" value="2"/>
</dbReference>
<reference evidence="17" key="1">
    <citation type="submission" date="2019-06" db="EMBL/GenBank/DDBJ databases">
        <authorList>
            <consortium name="Wellcome Sanger Institute Data Sharing"/>
        </authorList>
    </citation>
    <scope>NUCLEOTIDE SEQUENCE [LARGE SCALE GENOMIC DNA]</scope>
</reference>
<accession>A0A672FYF8</accession>
<evidence type="ECO:0000256" key="4">
    <source>
        <dbReference type="ARBA" id="ARBA00022737"/>
    </source>
</evidence>
<dbReference type="InterPro" id="IPR013320">
    <property type="entry name" value="ConA-like_dom_sf"/>
</dbReference>
<evidence type="ECO:0000256" key="10">
    <source>
        <dbReference type="PROSITE-ProRule" id="PRU00196"/>
    </source>
</evidence>
<evidence type="ECO:0000256" key="11">
    <source>
        <dbReference type="RuleBase" id="RU363034"/>
    </source>
</evidence>
<keyword evidence="8" id="KW-0325">Glycoprotein</keyword>
<dbReference type="FunFam" id="2.60.120.200:FF:000128">
    <property type="entry name" value="enteropeptidase isoform X2"/>
    <property type="match status" value="1"/>
</dbReference>
<dbReference type="Proteomes" id="UP000472267">
    <property type="component" value="Chromosome 10"/>
</dbReference>
<dbReference type="SUPFAM" id="SSF50494">
    <property type="entry name" value="Trypsin-like serine proteases"/>
    <property type="match status" value="1"/>
</dbReference>
<dbReference type="PROSITE" id="PS00135">
    <property type="entry name" value="TRYPSIN_SER"/>
    <property type="match status" value="1"/>
</dbReference>
<dbReference type="SUPFAM" id="SSF49854">
    <property type="entry name" value="Spermadhesin, CUB domain"/>
    <property type="match status" value="2"/>
</dbReference>
<organism evidence="17 18">
    <name type="scientific">Salarias fasciatus</name>
    <name type="common">Jewelled blenny</name>
    <name type="synonym">Blennius fasciatus</name>
    <dbReference type="NCBI Taxonomy" id="181472"/>
    <lineage>
        <taxon>Eukaryota</taxon>
        <taxon>Metazoa</taxon>
        <taxon>Chordata</taxon>
        <taxon>Craniata</taxon>
        <taxon>Vertebrata</taxon>
        <taxon>Euteleostomi</taxon>
        <taxon>Actinopterygii</taxon>
        <taxon>Neopterygii</taxon>
        <taxon>Teleostei</taxon>
        <taxon>Neoteleostei</taxon>
        <taxon>Acanthomorphata</taxon>
        <taxon>Ovalentaria</taxon>
        <taxon>Blenniimorphae</taxon>
        <taxon>Blenniiformes</taxon>
        <taxon>Blennioidei</taxon>
        <taxon>Blenniidae</taxon>
        <taxon>Salariinae</taxon>
        <taxon>Salarias</taxon>
    </lineage>
</organism>
<dbReference type="AlphaFoldDB" id="A0A672FYF8"/>
<keyword evidence="18" id="KW-1185">Reference proteome</keyword>
<protein>
    <submittedName>
        <fullName evidence="17">Transmembrane serine protease 15</fullName>
    </submittedName>
</protein>
<dbReference type="Pfam" id="PF00057">
    <property type="entry name" value="Ldl_recept_a"/>
    <property type="match status" value="2"/>
</dbReference>
<dbReference type="FunFam" id="2.60.120.290:FF:000005">
    <property type="entry name" value="Procollagen C-endopeptidase enhancer 1"/>
    <property type="match status" value="1"/>
</dbReference>
<feature type="domain" description="Peptidase S1" evidence="15">
    <location>
        <begin position="606"/>
        <end position="833"/>
    </location>
</feature>
<reference evidence="17" key="2">
    <citation type="submission" date="2025-08" db="UniProtKB">
        <authorList>
            <consortium name="Ensembl"/>
        </authorList>
    </citation>
    <scope>IDENTIFICATION</scope>
</reference>
<dbReference type="SMART" id="SM00042">
    <property type="entry name" value="CUB"/>
    <property type="match status" value="2"/>
</dbReference>
<name>A0A672FYF8_SALFA</name>
<dbReference type="SMART" id="SM00020">
    <property type="entry name" value="Tryp_SPc"/>
    <property type="match status" value="1"/>
</dbReference>
<evidence type="ECO:0000259" key="16">
    <source>
        <dbReference type="PROSITE" id="PS50287"/>
    </source>
</evidence>
<feature type="domain" description="CUB" evidence="13">
    <location>
        <begin position="99"/>
        <end position="207"/>
    </location>
</feature>
<dbReference type="InterPro" id="IPR023415">
    <property type="entry name" value="LDLR_class-A_CS"/>
</dbReference>
<dbReference type="InterPro" id="IPR043504">
    <property type="entry name" value="Peptidase_S1_PA_chymotrypsin"/>
</dbReference>
<dbReference type="CDD" id="cd00190">
    <property type="entry name" value="Tryp_SPc"/>
    <property type="match status" value="1"/>
</dbReference>
<dbReference type="GO" id="GO:0006508">
    <property type="term" value="P:proteolysis"/>
    <property type="evidence" value="ECO:0007669"/>
    <property type="project" value="UniProtKB-KW"/>
</dbReference>
<dbReference type="InterPro" id="IPR018114">
    <property type="entry name" value="TRYPSIN_HIS"/>
</dbReference>
<gene>
    <name evidence="17" type="primary">tmprss15</name>
</gene>
<feature type="disulfide bond" evidence="9">
    <location>
        <begin position="516"/>
        <end position="528"/>
    </location>
</feature>
<dbReference type="CDD" id="cd00041">
    <property type="entry name" value="CUB"/>
    <property type="match status" value="2"/>
</dbReference>
<dbReference type="FunCoup" id="A0A672FYF8">
    <property type="interactions" value="928"/>
</dbReference>
<dbReference type="GO" id="GO:0016020">
    <property type="term" value="C:membrane"/>
    <property type="evidence" value="ECO:0007669"/>
    <property type="project" value="InterPro"/>
</dbReference>
<keyword evidence="4" id="KW-0677">Repeat</keyword>
<dbReference type="PROSITE" id="PS50287">
    <property type="entry name" value="SRCR_2"/>
    <property type="match status" value="1"/>
</dbReference>
<dbReference type="Gene3D" id="2.60.120.200">
    <property type="match status" value="1"/>
</dbReference>
<dbReference type="PROSITE" id="PS50060">
    <property type="entry name" value="MAM_2"/>
    <property type="match status" value="1"/>
</dbReference>
<dbReference type="CDD" id="cd00112">
    <property type="entry name" value="LDLa"/>
    <property type="match status" value="2"/>
</dbReference>
<evidence type="ECO:0000256" key="3">
    <source>
        <dbReference type="ARBA" id="ARBA00022729"/>
    </source>
</evidence>
<dbReference type="SMART" id="SM00137">
    <property type="entry name" value="MAM"/>
    <property type="match status" value="1"/>
</dbReference>
<keyword evidence="6 11" id="KW-0720">Serine protease</keyword>
<keyword evidence="3" id="KW-0732">Signal</keyword>
<comment type="similarity">
    <text evidence="1">Belongs to the DMBT1 family.</text>
</comment>
<dbReference type="GO" id="GO:0009566">
    <property type="term" value="P:fertilization"/>
    <property type="evidence" value="ECO:0007669"/>
    <property type="project" value="UniProtKB-ARBA"/>
</dbReference>
<dbReference type="SUPFAM" id="SSF49899">
    <property type="entry name" value="Concanavalin A-like lectins/glucanases"/>
    <property type="match status" value="1"/>
</dbReference>
<dbReference type="InterPro" id="IPR033116">
    <property type="entry name" value="TRYPSIN_SER"/>
</dbReference>
<dbReference type="Gene3D" id="4.10.400.10">
    <property type="entry name" value="Low-density Lipoprotein Receptor"/>
    <property type="match status" value="2"/>
</dbReference>
<dbReference type="InterPro" id="IPR000859">
    <property type="entry name" value="CUB_dom"/>
</dbReference>
<dbReference type="GO" id="GO:0004252">
    <property type="term" value="F:serine-type endopeptidase activity"/>
    <property type="evidence" value="ECO:0007669"/>
    <property type="project" value="InterPro"/>
</dbReference>
<evidence type="ECO:0000256" key="7">
    <source>
        <dbReference type="ARBA" id="ARBA00023157"/>
    </source>
</evidence>
<feature type="domain" description="CUB" evidence="13">
    <location>
        <begin position="395"/>
        <end position="507"/>
    </location>
</feature>
<dbReference type="Pfam" id="PF00089">
    <property type="entry name" value="Trypsin"/>
    <property type="match status" value="1"/>
</dbReference>
<evidence type="ECO:0000259" key="15">
    <source>
        <dbReference type="PROSITE" id="PS50240"/>
    </source>
</evidence>
<dbReference type="PANTHER" id="PTHR24252:SF16">
    <property type="entry name" value="TRANSMEMBRANE SERINE PROTEASE 15"/>
    <property type="match status" value="1"/>
</dbReference>
<evidence type="ECO:0000256" key="9">
    <source>
        <dbReference type="PROSITE-ProRule" id="PRU00124"/>
    </source>
</evidence>
<dbReference type="Ensembl" id="ENSSFAT00005004027.1">
    <property type="protein sequence ID" value="ENSSFAP00005003759.1"/>
    <property type="gene ID" value="ENSSFAG00005002551.1"/>
</dbReference>
<feature type="disulfide bond" evidence="9">
    <location>
        <begin position="535"/>
        <end position="550"/>
    </location>
</feature>
<dbReference type="PROSITE" id="PS00134">
    <property type="entry name" value="TRYPSIN_HIS"/>
    <property type="match status" value="1"/>
</dbReference>
<evidence type="ECO:0000256" key="5">
    <source>
        <dbReference type="ARBA" id="ARBA00022801"/>
    </source>
</evidence>
<keyword evidence="7 9" id="KW-1015">Disulfide bond</keyword>
<feature type="region of interest" description="Disordered" evidence="12">
    <location>
        <begin position="234"/>
        <end position="254"/>
    </location>
</feature>
<evidence type="ECO:0000259" key="14">
    <source>
        <dbReference type="PROSITE" id="PS50060"/>
    </source>
</evidence>
<dbReference type="PROSITE" id="PS01180">
    <property type="entry name" value="CUB"/>
    <property type="match status" value="2"/>
</dbReference>
<keyword evidence="5 11" id="KW-0378">Hydrolase</keyword>
<dbReference type="FunFam" id="2.40.10.10:FF:000003">
    <property type="entry name" value="Transmembrane serine protease 3"/>
    <property type="match status" value="1"/>
</dbReference>
<dbReference type="Gene3D" id="2.60.120.290">
    <property type="entry name" value="Spermadhesin, CUB domain"/>
    <property type="match status" value="2"/>
</dbReference>
<evidence type="ECO:0000256" key="8">
    <source>
        <dbReference type="ARBA" id="ARBA00023180"/>
    </source>
</evidence>